<reference evidence="9" key="2">
    <citation type="submission" date="2010-07" db="EMBL/GenBank/DDBJ databases">
        <authorList>
            <consortium name="The Broad Institute Genome Sequencing Platform"/>
            <consortium name="Broad Institute Genome Sequencing Center for Infectious Disease"/>
            <person name="Ma L.-J."/>
            <person name="Dead R."/>
            <person name="Young S."/>
            <person name="Zeng Q."/>
            <person name="Koehrsen M."/>
            <person name="Alvarado L."/>
            <person name="Berlin A."/>
            <person name="Chapman S.B."/>
            <person name="Chen Z."/>
            <person name="Freedman E."/>
            <person name="Gellesch M."/>
            <person name="Goldberg J."/>
            <person name="Griggs A."/>
            <person name="Gujja S."/>
            <person name="Heilman E.R."/>
            <person name="Heiman D."/>
            <person name="Hepburn T."/>
            <person name="Howarth C."/>
            <person name="Jen D."/>
            <person name="Larson L."/>
            <person name="Mehta T."/>
            <person name="Neiman D."/>
            <person name="Pearson M."/>
            <person name="Roberts A."/>
            <person name="Saif S."/>
            <person name="Shea T."/>
            <person name="Shenoy N."/>
            <person name="Sisk P."/>
            <person name="Stolte C."/>
            <person name="Sykes S."/>
            <person name="Walk T."/>
            <person name="White J."/>
            <person name="Yandava C."/>
            <person name="Haas B."/>
            <person name="Nusbaum C."/>
            <person name="Birren B."/>
        </authorList>
    </citation>
    <scope>NUCLEOTIDE SEQUENCE</scope>
    <source>
        <strain evidence="9">R3-111a-1</strain>
    </source>
</reference>
<reference evidence="10" key="5">
    <citation type="submission" date="2018-04" db="UniProtKB">
        <authorList>
            <consortium name="EnsemblFungi"/>
        </authorList>
    </citation>
    <scope>IDENTIFICATION</scope>
    <source>
        <strain evidence="10">R3-111a-1</strain>
    </source>
</reference>
<feature type="compositionally biased region" description="Gly residues" evidence="6">
    <location>
        <begin position="227"/>
        <end position="239"/>
    </location>
</feature>
<evidence type="ECO:0000313" key="11">
    <source>
        <dbReference type="Proteomes" id="UP000006039"/>
    </source>
</evidence>
<proteinExistence type="inferred from homology"/>
<accession>J3NXW2</accession>
<dbReference type="EMBL" id="GL385397">
    <property type="protein sequence ID" value="EJT76195.1"/>
    <property type="molecule type" value="Genomic_DNA"/>
</dbReference>
<feature type="domain" description="Origin recognition complex subunit 2 winged-helix" evidence="8">
    <location>
        <begin position="592"/>
        <end position="650"/>
    </location>
</feature>
<comment type="subcellular location">
    <subcellularLocation>
        <location evidence="1 5">Nucleus</location>
    </subcellularLocation>
</comment>
<dbReference type="OrthoDB" id="346673at2759"/>
<feature type="domain" description="Origin recognition complex subunit 2 RecA-like" evidence="7">
    <location>
        <begin position="307"/>
        <end position="439"/>
    </location>
</feature>
<dbReference type="InterPro" id="IPR056772">
    <property type="entry name" value="RecA-like_ORC2"/>
</dbReference>
<dbReference type="Proteomes" id="UP000006039">
    <property type="component" value="Unassembled WGS sequence"/>
</dbReference>
<evidence type="ECO:0000256" key="4">
    <source>
        <dbReference type="ARBA" id="ARBA00023242"/>
    </source>
</evidence>
<comment type="function">
    <text evidence="5">Component of the origin recognition complex (ORC) that binds origins of replication. DNA-binding is ATP-dependent. ORC is required to assemble the pre-replication complex necessary to initiate DNA replication.</text>
</comment>
<dbReference type="PANTHER" id="PTHR14052:SF0">
    <property type="entry name" value="ORIGIN RECOGNITION COMPLEX SUBUNIT 2"/>
    <property type="match status" value="1"/>
</dbReference>
<evidence type="ECO:0000256" key="5">
    <source>
        <dbReference type="RuleBase" id="RU368084"/>
    </source>
</evidence>
<organism evidence="9">
    <name type="scientific">Gaeumannomyces tritici (strain R3-111a-1)</name>
    <name type="common">Wheat and barley take-all root rot fungus</name>
    <name type="synonym">Gaeumannomyces graminis var. tritici</name>
    <dbReference type="NCBI Taxonomy" id="644352"/>
    <lineage>
        <taxon>Eukaryota</taxon>
        <taxon>Fungi</taxon>
        <taxon>Dikarya</taxon>
        <taxon>Ascomycota</taxon>
        <taxon>Pezizomycotina</taxon>
        <taxon>Sordariomycetes</taxon>
        <taxon>Sordariomycetidae</taxon>
        <taxon>Magnaporthales</taxon>
        <taxon>Magnaporthaceae</taxon>
        <taxon>Gaeumannomyces</taxon>
    </lineage>
</organism>
<comment type="subunit">
    <text evidence="5">Component of the origin recognition complex (ORC).</text>
</comment>
<feature type="compositionally biased region" description="Low complexity" evidence="6">
    <location>
        <begin position="201"/>
        <end position="216"/>
    </location>
</feature>
<feature type="domain" description="Origin recognition complex subunit 2 RecA-like" evidence="7">
    <location>
        <begin position="463"/>
        <end position="507"/>
    </location>
</feature>
<dbReference type="RefSeq" id="XP_009222195.1">
    <property type="nucleotide sequence ID" value="XM_009223931.1"/>
</dbReference>
<evidence type="ECO:0000256" key="3">
    <source>
        <dbReference type="ARBA" id="ARBA00022705"/>
    </source>
</evidence>
<dbReference type="GO" id="GO:0006260">
    <property type="term" value="P:DNA replication"/>
    <property type="evidence" value="ECO:0007669"/>
    <property type="project" value="UniProtKB-UniRule"/>
</dbReference>
<feature type="compositionally biased region" description="Basic and acidic residues" evidence="6">
    <location>
        <begin position="136"/>
        <end position="145"/>
    </location>
</feature>
<name>J3NXW2_GAET3</name>
<reference evidence="11" key="1">
    <citation type="submission" date="2010-07" db="EMBL/GenBank/DDBJ databases">
        <title>The genome sequence of Gaeumannomyces graminis var. tritici strain R3-111a-1.</title>
        <authorList>
            <consortium name="The Broad Institute Genome Sequencing Platform"/>
            <person name="Ma L.-J."/>
            <person name="Dead R."/>
            <person name="Young S."/>
            <person name="Zeng Q."/>
            <person name="Koehrsen M."/>
            <person name="Alvarado L."/>
            <person name="Berlin A."/>
            <person name="Chapman S.B."/>
            <person name="Chen Z."/>
            <person name="Freedman E."/>
            <person name="Gellesch M."/>
            <person name="Goldberg J."/>
            <person name="Griggs A."/>
            <person name="Gujja S."/>
            <person name="Heilman E.R."/>
            <person name="Heiman D."/>
            <person name="Hepburn T."/>
            <person name="Howarth C."/>
            <person name="Jen D."/>
            <person name="Larson L."/>
            <person name="Mehta T."/>
            <person name="Neiman D."/>
            <person name="Pearson M."/>
            <person name="Roberts A."/>
            <person name="Saif S."/>
            <person name="Shea T."/>
            <person name="Shenoy N."/>
            <person name="Sisk P."/>
            <person name="Stolte C."/>
            <person name="Sykes S."/>
            <person name="Walk T."/>
            <person name="White J."/>
            <person name="Yandava C."/>
            <person name="Haas B."/>
            <person name="Nusbaum C."/>
            <person name="Birren B."/>
        </authorList>
    </citation>
    <scope>NUCLEOTIDE SEQUENCE [LARGE SCALE GENOMIC DNA]</scope>
    <source>
        <strain evidence="11">R3-111a-1</strain>
    </source>
</reference>
<reference evidence="10" key="4">
    <citation type="journal article" date="2015" name="G3 (Bethesda)">
        <title>Genome sequences of three phytopathogenic species of the Magnaporthaceae family of fungi.</title>
        <authorList>
            <person name="Okagaki L.H."/>
            <person name="Nunes C.C."/>
            <person name="Sailsbery J."/>
            <person name="Clay B."/>
            <person name="Brown D."/>
            <person name="John T."/>
            <person name="Oh Y."/>
            <person name="Young N."/>
            <person name="Fitzgerald M."/>
            <person name="Haas B.J."/>
            <person name="Zeng Q."/>
            <person name="Young S."/>
            <person name="Adiconis X."/>
            <person name="Fan L."/>
            <person name="Levin J.Z."/>
            <person name="Mitchell T.K."/>
            <person name="Okubara P.A."/>
            <person name="Farman M.L."/>
            <person name="Kohn L.M."/>
            <person name="Birren B."/>
            <person name="Ma L.-J."/>
            <person name="Dean R.A."/>
        </authorList>
    </citation>
    <scope>NUCLEOTIDE SEQUENCE</scope>
    <source>
        <strain evidence="10">R3-111a-1</strain>
    </source>
</reference>
<dbReference type="GO" id="GO:0005664">
    <property type="term" value="C:nuclear origin of replication recognition complex"/>
    <property type="evidence" value="ECO:0007669"/>
    <property type="project" value="UniProtKB-UniRule"/>
</dbReference>
<evidence type="ECO:0000256" key="1">
    <source>
        <dbReference type="ARBA" id="ARBA00004123"/>
    </source>
</evidence>
<dbReference type="PANTHER" id="PTHR14052">
    <property type="entry name" value="ORIGIN RECOGNITION COMPLEX SUBUNIT 2"/>
    <property type="match status" value="1"/>
</dbReference>
<keyword evidence="11" id="KW-1185">Reference proteome</keyword>
<reference evidence="9" key="3">
    <citation type="submission" date="2010-09" db="EMBL/GenBank/DDBJ databases">
        <title>Annotation of Gaeumannomyces graminis var. tritici R3-111a-1.</title>
        <authorList>
            <consortium name="The Broad Institute Genome Sequencing Platform"/>
            <person name="Ma L.-J."/>
            <person name="Dead R."/>
            <person name="Young S.K."/>
            <person name="Zeng Q."/>
            <person name="Gargeya S."/>
            <person name="Fitzgerald M."/>
            <person name="Haas B."/>
            <person name="Abouelleil A."/>
            <person name="Alvarado L."/>
            <person name="Arachchi H.M."/>
            <person name="Berlin A."/>
            <person name="Brown A."/>
            <person name="Chapman S.B."/>
            <person name="Chen Z."/>
            <person name="Dunbar C."/>
            <person name="Freedman E."/>
            <person name="Gearin G."/>
            <person name="Gellesch M."/>
            <person name="Goldberg J."/>
            <person name="Griggs A."/>
            <person name="Gujja S."/>
            <person name="Heiman D."/>
            <person name="Howarth C."/>
            <person name="Larson L."/>
            <person name="Lui A."/>
            <person name="MacDonald P.J.P."/>
            <person name="Mehta T."/>
            <person name="Montmayeur A."/>
            <person name="Murphy C."/>
            <person name="Neiman D."/>
            <person name="Pearson M."/>
            <person name="Priest M."/>
            <person name="Roberts A."/>
            <person name="Saif S."/>
            <person name="Shea T."/>
            <person name="Shenoy N."/>
            <person name="Sisk P."/>
            <person name="Stolte C."/>
            <person name="Sykes S."/>
            <person name="Yandava C."/>
            <person name="Wortman J."/>
            <person name="Nusbaum C."/>
            <person name="Birren B."/>
        </authorList>
    </citation>
    <scope>NUCLEOTIDE SEQUENCE</scope>
    <source>
        <strain evidence="9">R3-111a-1</strain>
    </source>
</reference>
<evidence type="ECO:0000259" key="8">
    <source>
        <dbReference type="Pfam" id="PF24882"/>
    </source>
</evidence>
<feature type="region of interest" description="Disordered" evidence="6">
    <location>
        <begin position="1"/>
        <end position="253"/>
    </location>
</feature>
<dbReference type="VEuPathDB" id="FungiDB:GGTG_06117"/>
<evidence type="ECO:0000313" key="10">
    <source>
        <dbReference type="EnsemblFungi" id="EJT76195"/>
    </source>
</evidence>
<dbReference type="InterPro" id="IPR007220">
    <property type="entry name" value="ORC2"/>
</dbReference>
<dbReference type="FunCoup" id="J3NXW2">
    <property type="interactions" value="944"/>
</dbReference>
<dbReference type="Pfam" id="PF24882">
    <property type="entry name" value="WHD_ORC2"/>
    <property type="match status" value="1"/>
</dbReference>
<keyword evidence="3 5" id="KW-0235">DNA replication</keyword>
<dbReference type="EnsemblFungi" id="EJT76195">
    <property type="protein sequence ID" value="EJT76195"/>
    <property type="gene ID" value="GGTG_06117"/>
</dbReference>
<dbReference type="GO" id="GO:0003688">
    <property type="term" value="F:DNA replication origin binding"/>
    <property type="evidence" value="ECO:0007669"/>
    <property type="project" value="UniProtKB-UniRule"/>
</dbReference>
<gene>
    <name evidence="10" type="primary">20346575</name>
    <name evidence="9" type="ORF">GGTG_06117</name>
</gene>
<dbReference type="HOGENOM" id="CLU_018596_2_0_1"/>
<evidence type="ECO:0000256" key="6">
    <source>
        <dbReference type="SAM" id="MobiDB-lite"/>
    </source>
</evidence>
<dbReference type="STRING" id="644352.J3NXW2"/>
<feature type="compositionally biased region" description="Acidic residues" evidence="6">
    <location>
        <begin position="163"/>
        <end position="172"/>
    </location>
</feature>
<evidence type="ECO:0000259" key="7">
    <source>
        <dbReference type="Pfam" id="PF04084"/>
    </source>
</evidence>
<protein>
    <recommendedName>
        <fullName evidence="5">Origin recognition complex subunit 2</fullName>
    </recommendedName>
</protein>
<dbReference type="Pfam" id="PF04084">
    <property type="entry name" value="RecA-like_ORC2"/>
    <property type="match status" value="2"/>
</dbReference>
<dbReference type="AlphaFoldDB" id="J3NXW2"/>
<dbReference type="eggNOG" id="KOG2928">
    <property type="taxonomic scope" value="Eukaryota"/>
</dbReference>
<keyword evidence="4 5" id="KW-0539">Nucleus</keyword>
<evidence type="ECO:0000256" key="2">
    <source>
        <dbReference type="ARBA" id="ARBA00007421"/>
    </source>
</evidence>
<sequence>MSPRKASATLPLADSPGKRQARKRELPNGDDESGSPNKPPQLPKRHRAAHDPSPDGDDSTDEPPPPAENGIVVNPHGGNPAEEEASPQIEAMTPSRRKPGRPRGSLNKKTATPSRSRAGVKWATPTTTRLMGMDTPSRRNLADRSARRKVARTLIDRVVGDGVSDDDEDGAADEILAREIYSSDDDNDEPNGAGGDKNTTAAALAPASAEEALVAETPSKRRPGRPRGSGRGGARGGARGGRKRSPTPPRDLPAHELYLFQNKPGAAGKASSSNRLLSSTLELLTHDEYFTLLRSYEDPHADGVRLLRSIHAQSFRQWEFELEQGFTVCLYGYGSKRDLLRDFATELYRHAREKEEDDDDSDEKQERAGSRIVVVNGHVRGGLKEALATMARAVDPTHKLPATTAVAMAQGLHALLAANPSVVLTVVLNSIDAPALRKGGTAGANTTSTVNTATGTGGVVAGTAQSVLAQLAAHRQVRLACSADTPGFALLWDAGARALLNLALHDCTTFASPGPAELDVVDEVHELLGRRARRVGGKDGVVFVLRSLPENAKNLFRLLVTEALVAMEEGDGGGFGGDADGDGEVDASGAAEGPVVEYRIMYNKAAEEFICSSEMAFRTLLKEFHDHQIITSRKDPLGTELLCLPFRKDELESILEDLMS</sequence>
<dbReference type="InterPro" id="IPR056773">
    <property type="entry name" value="WHD_ORC2"/>
</dbReference>
<dbReference type="GeneID" id="20346575"/>
<comment type="similarity">
    <text evidence="2 5">Belongs to the ORC2 family.</text>
</comment>
<evidence type="ECO:0000313" key="9">
    <source>
        <dbReference type="EMBL" id="EJT76195.1"/>
    </source>
</evidence>